<feature type="compositionally biased region" description="Polar residues" evidence="2">
    <location>
        <begin position="140"/>
        <end position="180"/>
    </location>
</feature>
<keyword evidence="4" id="KW-1185">Reference proteome</keyword>
<feature type="compositionally biased region" description="Low complexity" evidence="2">
    <location>
        <begin position="85"/>
        <end position="100"/>
    </location>
</feature>
<keyword evidence="1" id="KW-0175">Coiled coil</keyword>
<gene>
    <name evidence="3" type="ORF">KI387_043968</name>
</gene>
<sequence>MNLPPISSRDGVKFSIPLQVCPTWTRWNFVIFSFTHSIERLGRKSRSFLSHSYEEVLEGVTLIDQATIESGRKIYGPNGKLVSPNQNNANYQNNGANNQGPKGVNQNHGATMNSATDQAKNTSFTNNGNTNNNNNMGNQRAPNTVSSVNTFDVNHPSQKKNQTQGPNQYQNSGQGETNHGYNNQFQNYNRGYNQQQQDAYQRPRDYDPNLYCGFHKGMGSLLSLASLPSNNLGLGVNMIELTNEEGKFEIEMMPIKTISEGCSILNLGFNPCASETKLSISMGQGLIIQQGSQVNTTLYIGNKAEQHSHAHPHTMSQERDKEDLLNFQENQMGGEKRRKRVMNTEIVVASELSMEEENCYNENENTAEQENCSEESEQFKTQTEEDNHNEEDRDHAIDGQAEAEQLDVSEAMEANIQQIQEKMEQFTQRVSGLLETGKNFFVEMSNEFEERIVMIHQEQIDKWQEEIQLLRRIDSINEDMNARLHDAQYLLHTTQMD</sequence>
<comment type="caution">
    <text evidence="3">The sequence shown here is derived from an EMBL/GenBank/DDBJ whole genome shotgun (WGS) entry which is preliminary data.</text>
</comment>
<proteinExistence type="predicted"/>
<feature type="region of interest" description="Disordered" evidence="2">
    <location>
        <begin position="82"/>
        <end position="187"/>
    </location>
</feature>
<dbReference type="EMBL" id="JAHRHJ020000004">
    <property type="protein sequence ID" value="KAH9320372.1"/>
    <property type="molecule type" value="Genomic_DNA"/>
</dbReference>
<organism evidence="3 4">
    <name type="scientific">Taxus chinensis</name>
    <name type="common">Chinese yew</name>
    <name type="synonym">Taxus wallichiana var. chinensis</name>
    <dbReference type="NCBI Taxonomy" id="29808"/>
    <lineage>
        <taxon>Eukaryota</taxon>
        <taxon>Viridiplantae</taxon>
        <taxon>Streptophyta</taxon>
        <taxon>Embryophyta</taxon>
        <taxon>Tracheophyta</taxon>
        <taxon>Spermatophyta</taxon>
        <taxon>Pinopsida</taxon>
        <taxon>Pinidae</taxon>
        <taxon>Conifers II</taxon>
        <taxon>Cupressales</taxon>
        <taxon>Taxaceae</taxon>
        <taxon>Taxus</taxon>
    </lineage>
</organism>
<name>A0AA38GEH0_TAXCH</name>
<dbReference type="Proteomes" id="UP000824469">
    <property type="component" value="Unassembled WGS sequence"/>
</dbReference>
<feature type="compositionally biased region" description="Acidic residues" evidence="2">
    <location>
        <begin position="355"/>
        <end position="376"/>
    </location>
</feature>
<feature type="region of interest" description="Disordered" evidence="2">
    <location>
        <begin position="355"/>
        <end position="395"/>
    </location>
</feature>
<evidence type="ECO:0000313" key="4">
    <source>
        <dbReference type="Proteomes" id="UP000824469"/>
    </source>
</evidence>
<feature type="compositionally biased region" description="Polar residues" evidence="2">
    <location>
        <begin position="104"/>
        <end position="124"/>
    </location>
</feature>
<feature type="coiled-coil region" evidence="1">
    <location>
        <begin position="409"/>
        <end position="473"/>
    </location>
</feature>
<reference evidence="3 4" key="1">
    <citation type="journal article" date="2021" name="Nat. Plants">
        <title>The Taxus genome provides insights into paclitaxel biosynthesis.</title>
        <authorList>
            <person name="Xiong X."/>
            <person name="Gou J."/>
            <person name="Liao Q."/>
            <person name="Li Y."/>
            <person name="Zhou Q."/>
            <person name="Bi G."/>
            <person name="Li C."/>
            <person name="Du R."/>
            <person name="Wang X."/>
            <person name="Sun T."/>
            <person name="Guo L."/>
            <person name="Liang H."/>
            <person name="Lu P."/>
            <person name="Wu Y."/>
            <person name="Zhang Z."/>
            <person name="Ro D.K."/>
            <person name="Shang Y."/>
            <person name="Huang S."/>
            <person name="Yan J."/>
        </authorList>
    </citation>
    <scope>NUCLEOTIDE SEQUENCE [LARGE SCALE GENOMIC DNA]</scope>
    <source>
        <strain evidence="3">Ta-2019</strain>
    </source>
</reference>
<evidence type="ECO:0000313" key="3">
    <source>
        <dbReference type="EMBL" id="KAH9320372.1"/>
    </source>
</evidence>
<feature type="compositionally biased region" description="Basic and acidic residues" evidence="2">
    <location>
        <begin position="382"/>
        <end position="395"/>
    </location>
</feature>
<dbReference type="PANTHER" id="PTHR35500:SF1">
    <property type="entry name" value="OS03G0108700 PROTEIN"/>
    <property type="match status" value="1"/>
</dbReference>
<dbReference type="PANTHER" id="PTHR35500">
    <property type="entry name" value="OS03G0108700 PROTEIN"/>
    <property type="match status" value="1"/>
</dbReference>
<feature type="compositionally biased region" description="Low complexity" evidence="2">
    <location>
        <begin position="125"/>
        <end position="138"/>
    </location>
</feature>
<evidence type="ECO:0000256" key="2">
    <source>
        <dbReference type="SAM" id="MobiDB-lite"/>
    </source>
</evidence>
<accession>A0AA38GEH0</accession>
<evidence type="ECO:0000256" key="1">
    <source>
        <dbReference type="SAM" id="Coils"/>
    </source>
</evidence>
<dbReference type="AlphaFoldDB" id="A0AA38GEH0"/>
<protein>
    <submittedName>
        <fullName evidence="3">Uncharacterized protein</fullName>
    </submittedName>
</protein>